<evidence type="ECO:0000313" key="4">
    <source>
        <dbReference type="Proteomes" id="UP000215002"/>
    </source>
</evidence>
<dbReference type="Gene3D" id="1.25.40.10">
    <property type="entry name" value="Tetratricopeptide repeat domain"/>
    <property type="match status" value="1"/>
</dbReference>
<dbReference type="EMBL" id="CP022743">
    <property type="protein sequence ID" value="ASU33875.1"/>
    <property type="molecule type" value="Genomic_DNA"/>
</dbReference>
<proteinExistence type="predicted"/>
<dbReference type="OrthoDB" id="1466726at2"/>
<dbReference type="KEGG" id="muc:MuYL_1983"/>
<feature type="signal peptide" evidence="2">
    <location>
        <begin position="1"/>
        <end position="21"/>
    </location>
</feature>
<reference evidence="3 4" key="1">
    <citation type="submission" date="2017-08" db="EMBL/GenBank/DDBJ databases">
        <title>Complete genome sequence of Mucilaginibacter sp. strain BJC16-A31.</title>
        <authorList>
            <consortium name="Henan University of Science and Technology"/>
            <person name="You X."/>
        </authorList>
    </citation>
    <scope>NUCLEOTIDE SEQUENCE [LARGE SCALE GENOMIC DNA]</scope>
    <source>
        <strain evidence="3 4">BJC16-A31</strain>
    </source>
</reference>
<keyword evidence="1" id="KW-0802">TPR repeat</keyword>
<evidence type="ECO:0000256" key="1">
    <source>
        <dbReference type="PROSITE-ProRule" id="PRU00339"/>
    </source>
</evidence>
<sequence length="493" mass="56765">MVKKYLLLSLFFLFFGLTAKANFVYDSTCIDAYKAILSLRINEARQLINKEKQANPQNGIIVLLENYIDYFSLLASENKNDYNRLKENKSIRLAALADNDSNSPYYLFSQAEICLQWSFLKAKFGDYMASGSDAKKANGLLKDNNQKYPDFLPNQKSLALVNIIFGSIPANFKWIAGFLGMKGNVQSGIKQLEELKAKLPKSNYSFYDDEVIWFLCITDINVLHSKNTYNKLMTYISAMDGNSMLKVYLEGYVSSKTAHNDETIKYLENAPKSTQYLNIPAMSYMLGVAKLSRMDKDTPLFLSRYVNEYRGTNYVKDAYLKLAYHYLLQNDLEKYEDYLKLVRSRGYAVDAKDKIALREANEPKPDIDLLKARLYFDGGYYSKALAQISNKDVNSLKQTRDKIQYYYYTARINDKINKNYEAVLNYQKTIALGKETSYYYAANSALMIGNIYEEIKDYKKAAIYYNQAIDMKNHDYQTDIDNDAKAGLKRIGQ</sequence>
<evidence type="ECO:0000256" key="2">
    <source>
        <dbReference type="SAM" id="SignalP"/>
    </source>
</evidence>
<feature type="chain" id="PRO_5012985346" evidence="2">
    <location>
        <begin position="22"/>
        <end position="493"/>
    </location>
</feature>
<evidence type="ECO:0000313" key="3">
    <source>
        <dbReference type="EMBL" id="ASU33875.1"/>
    </source>
</evidence>
<feature type="repeat" description="TPR" evidence="1">
    <location>
        <begin position="442"/>
        <end position="475"/>
    </location>
</feature>
<organism evidence="3 4">
    <name type="scientific">Mucilaginibacter xinganensis</name>
    <dbReference type="NCBI Taxonomy" id="1234841"/>
    <lineage>
        <taxon>Bacteria</taxon>
        <taxon>Pseudomonadati</taxon>
        <taxon>Bacteroidota</taxon>
        <taxon>Sphingobacteriia</taxon>
        <taxon>Sphingobacteriales</taxon>
        <taxon>Sphingobacteriaceae</taxon>
        <taxon>Mucilaginibacter</taxon>
    </lineage>
</organism>
<keyword evidence="2" id="KW-0732">Signal</keyword>
<protein>
    <submittedName>
        <fullName evidence="3">Uncharacterized protein</fullName>
    </submittedName>
</protein>
<dbReference type="Proteomes" id="UP000215002">
    <property type="component" value="Chromosome"/>
</dbReference>
<dbReference type="RefSeq" id="WP_094570293.1">
    <property type="nucleotide sequence ID" value="NZ_CP022743.1"/>
</dbReference>
<accession>A0A223NVH5</accession>
<dbReference type="PROSITE" id="PS50005">
    <property type="entry name" value="TPR"/>
    <property type="match status" value="1"/>
</dbReference>
<dbReference type="AlphaFoldDB" id="A0A223NVH5"/>
<keyword evidence="4" id="KW-1185">Reference proteome</keyword>
<dbReference type="SMART" id="SM00028">
    <property type="entry name" value="TPR"/>
    <property type="match status" value="2"/>
</dbReference>
<name>A0A223NVH5_9SPHI</name>
<gene>
    <name evidence="3" type="ORF">MuYL_1983</name>
</gene>
<dbReference type="InterPro" id="IPR019734">
    <property type="entry name" value="TPR_rpt"/>
</dbReference>
<dbReference type="InterPro" id="IPR011990">
    <property type="entry name" value="TPR-like_helical_dom_sf"/>
</dbReference>
<dbReference type="SUPFAM" id="SSF81901">
    <property type="entry name" value="HCP-like"/>
    <property type="match status" value="1"/>
</dbReference>